<protein>
    <submittedName>
        <fullName evidence="1">Uncharacterized protein</fullName>
    </submittedName>
</protein>
<gene>
    <name evidence="1" type="ORF">LCGC14_1083780</name>
</gene>
<dbReference type="AlphaFoldDB" id="A0A0F9N235"/>
<comment type="caution">
    <text evidence="1">The sequence shown here is derived from an EMBL/GenBank/DDBJ whole genome shotgun (WGS) entry which is preliminary data.</text>
</comment>
<accession>A0A0F9N235</accession>
<dbReference type="EMBL" id="LAZR01004762">
    <property type="protein sequence ID" value="KKN05782.1"/>
    <property type="molecule type" value="Genomic_DNA"/>
</dbReference>
<name>A0A0F9N235_9ZZZZ</name>
<proteinExistence type="predicted"/>
<reference evidence="1" key="1">
    <citation type="journal article" date="2015" name="Nature">
        <title>Complex archaea that bridge the gap between prokaryotes and eukaryotes.</title>
        <authorList>
            <person name="Spang A."/>
            <person name="Saw J.H."/>
            <person name="Jorgensen S.L."/>
            <person name="Zaremba-Niedzwiedzka K."/>
            <person name="Martijn J."/>
            <person name="Lind A.E."/>
            <person name="van Eijk R."/>
            <person name="Schleper C."/>
            <person name="Guy L."/>
            <person name="Ettema T.J."/>
        </authorList>
    </citation>
    <scope>NUCLEOTIDE SEQUENCE</scope>
</reference>
<sequence>MKVDMDYFHKEYLTFRGMVSSNKLSKGQIWDAMQGLLHVLLELQKNKQISNKDKETASSLMRSFMQIEMPIRAQYI</sequence>
<evidence type="ECO:0000313" key="1">
    <source>
        <dbReference type="EMBL" id="KKN05782.1"/>
    </source>
</evidence>
<organism evidence="1">
    <name type="scientific">marine sediment metagenome</name>
    <dbReference type="NCBI Taxonomy" id="412755"/>
    <lineage>
        <taxon>unclassified sequences</taxon>
        <taxon>metagenomes</taxon>
        <taxon>ecological metagenomes</taxon>
    </lineage>
</organism>